<evidence type="ECO:0000256" key="1">
    <source>
        <dbReference type="ARBA" id="ARBA00022741"/>
    </source>
</evidence>
<dbReference type="VEuPathDB" id="TrichDB:TVAG_102450"/>
<evidence type="ECO:0000256" key="2">
    <source>
        <dbReference type="ARBA" id="ARBA00022840"/>
    </source>
</evidence>
<reference evidence="4" key="2">
    <citation type="journal article" date="2007" name="Science">
        <title>Draft genome sequence of the sexually transmitted pathogen Trichomonas vaginalis.</title>
        <authorList>
            <person name="Carlton J.M."/>
            <person name="Hirt R.P."/>
            <person name="Silva J.C."/>
            <person name="Delcher A.L."/>
            <person name="Schatz M."/>
            <person name="Zhao Q."/>
            <person name="Wortman J.R."/>
            <person name="Bidwell S.L."/>
            <person name="Alsmark U.C.M."/>
            <person name="Besteiro S."/>
            <person name="Sicheritz-Ponten T."/>
            <person name="Noel C.J."/>
            <person name="Dacks J.B."/>
            <person name="Foster P.G."/>
            <person name="Simillion C."/>
            <person name="Van de Peer Y."/>
            <person name="Miranda-Saavedra D."/>
            <person name="Barton G.J."/>
            <person name="Westrop G.D."/>
            <person name="Mueller S."/>
            <person name="Dessi D."/>
            <person name="Fiori P.L."/>
            <person name="Ren Q."/>
            <person name="Paulsen I."/>
            <person name="Zhang H."/>
            <person name="Bastida-Corcuera F.D."/>
            <person name="Simoes-Barbosa A."/>
            <person name="Brown M.T."/>
            <person name="Hayes R.D."/>
            <person name="Mukherjee M."/>
            <person name="Okumura C.Y."/>
            <person name="Schneider R."/>
            <person name="Smith A.J."/>
            <person name="Vanacova S."/>
            <person name="Villalvazo M."/>
            <person name="Haas B.J."/>
            <person name="Pertea M."/>
            <person name="Feldblyum T.V."/>
            <person name="Utterback T.R."/>
            <person name="Shu C.L."/>
            <person name="Osoegawa K."/>
            <person name="de Jong P.J."/>
            <person name="Hrdy I."/>
            <person name="Horvathova L."/>
            <person name="Zubacova Z."/>
            <person name="Dolezal P."/>
            <person name="Malik S.B."/>
            <person name="Logsdon J.M. Jr."/>
            <person name="Henze K."/>
            <person name="Gupta A."/>
            <person name="Wang C.C."/>
            <person name="Dunne R.L."/>
            <person name="Upcroft J.A."/>
            <person name="Upcroft P."/>
            <person name="White O."/>
            <person name="Salzberg S.L."/>
            <person name="Tang P."/>
            <person name="Chiu C.-H."/>
            <person name="Lee Y.-S."/>
            <person name="Embley T.M."/>
            <person name="Coombs G.H."/>
            <person name="Mottram J.C."/>
            <person name="Tachezy J."/>
            <person name="Fraser-Liggett C.M."/>
            <person name="Johnson P.J."/>
        </authorList>
    </citation>
    <scope>NUCLEOTIDE SEQUENCE [LARGE SCALE GENOMIC DNA]</scope>
    <source>
        <strain evidence="4">G3</strain>
    </source>
</reference>
<dbReference type="Pfam" id="PF00012">
    <property type="entry name" value="HSP70"/>
    <property type="match status" value="2"/>
</dbReference>
<dbReference type="GO" id="GO:0005737">
    <property type="term" value="C:cytoplasm"/>
    <property type="evidence" value="ECO:0000318"/>
    <property type="project" value="GO_Central"/>
</dbReference>
<comment type="similarity">
    <text evidence="3">Belongs to the heat shock protein 70 family.</text>
</comment>
<sequence>MNEEVYVGIDLGTTFCSVAVYRPSTQETEVLEIEGSKTIPSQVYYGTPTYFGQKAKDQLQITPTLVAYDSKRMIGRTYDEVKAQNMTWPFRIEGTSDNEVDIILENKGKTQVVSPVQVSAEILKYLKTHAEKIIGKFDGAVITIPQAFSDAQRKATKNAAIIAGFDPNKIHFLPEPTSAAIKFAHKASADHRHHILIYDFGGGTFDISRATINNRKIKINSTGGDSKLGGQDIDAAIVDYLAPEIEKQVGIKIKEKGQERMYNLVKAEAEEVKKKFSTSIKTVSITIKFDDNKIFEYKIREAKFKSIIEPIIDRTIALTNEQAEQTSDEQQIILVGGSSMIPLITERIEELGLSVIADISRLTAVAEGAAYYHYINKNHKKKVVKKPPNSNRLPIVTPLNFSQPLITPREIEEIEERKPVERVISQPILADDMEIIEILSSSIGIADGNDNIIKILKKGEKLPCSGTQKFKNFCNGDAIGINIYEGEDSKAEKCKKICYADFDIPPNSPKGSITFEFTISVDNNNLIECHYKRTDESGDSEYFLIDKDRSADRYAVEIAKRKIREKEERERIIFDFEKLVETVLNTTQKLKKKFQTNKKSAEWKAAEELDIWIEDHETDRNTDPAEYKGLFDELQDLFDEFMTKYKNHLQ</sequence>
<dbReference type="GO" id="GO:0016887">
    <property type="term" value="F:ATP hydrolysis activity"/>
    <property type="evidence" value="ECO:0000318"/>
    <property type="project" value="GO_Central"/>
</dbReference>
<dbReference type="SUPFAM" id="SSF53067">
    <property type="entry name" value="Actin-like ATPase domain"/>
    <property type="match status" value="2"/>
</dbReference>
<dbReference type="SMR" id="A2ECV1"/>
<dbReference type="STRING" id="5722.A2ECV1"/>
<dbReference type="InterPro" id="IPR029047">
    <property type="entry name" value="HSP70_peptide-bd_sf"/>
</dbReference>
<dbReference type="eggNOG" id="KOG0101">
    <property type="taxonomic scope" value="Eukaryota"/>
</dbReference>
<gene>
    <name evidence="4" type="ORF">TVAG_102450</name>
</gene>
<accession>A2ECV1</accession>
<dbReference type="OMA" id="EELDIWI"/>
<name>A2ECV1_TRIV3</name>
<dbReference type="PANTHER" id="PTHR19375">
    <property type="entry name" value="HEAT SHOCK PROTEIN 70KDA"/>
    <property type="match status" value="1"/>
</dbReference>
<keyword evidence="5" id="KW-1185">Reference proteome</keyword>
<dbReference type="GO" id="GO:0005524">
    <property type="term" value="F:ATP binding"/>
    <property type="evidence" value="ECO:0007669"/>
    <property type="project" value="UniProtKB-KW"/>
</dbReference>
<dbReference type="InterPro" id="IPR043129">
    <property type="entry name" value="ATPase_NBD"/>
</dbReference>
<dbReference type="InterPro" id="IPR013126">
    <property type="entry name" value="Hsp_70_fam"/>
</dbReference>
<dbReference type="InParanoid" id="A2ECV1"/>
<dbReference type="Gene3D" id="3.30.420.40">
    <property type="match status" value="2"/>
</dbReference>
<keyword evidence="2 3" id="KW-0067">ATP-binding</keyword>
<protein>
    <submittedName>
        <fullName evidence="4">DnaK protein</fullName>
    </submittedName>
</protein>
<dbReference type="AlphaFoldDB" id="A2ECV1"/>
<dbReference type="GO" id="GO:0031072">
    <property type="term" value="F:heat shock protein binding"/>
    <property type="evidence" value="ECO:0000318"/>
    <property type="project" value="GO_Central"/>
</dbReference>
<dbReference type="PROSITE" id="PS00297">
    <property type="entry name" value="HSP70_1"/>
    <property type="match status" value="1"/>
</dbReference>
<dbReference type="GO" id="GO:0140662">
    <property type="term" value="F:ATP-dependent protein folding chaperone"/>
    <property type="evidence" value="ECO:0007669"/>
    <property type="project" value="InterPro"/>
</dbReference>
<dbReference type="EMBL" id="DS113356">
    <property type="protein sequence ID" value="EAY09496.1"/>
    <property type="molecule type" value="Genomic_DNA"/>
</dbReference>
<keyword evidence="1 3" id="KW-0547">Nucleotide-binding</keyword>
<dbReference type="FunFam" id="3.90.640.10:FF:000029">
    <property type="entry name" value="Heat shock protein 110"/>
    <property type="match status" value="1"/>
</dbReference>
<dbReference type="VEuPathDB" id="TrichDB:TVAGG3_0564030"/>
<proteinExistence type="inferred from homology"/>
<organism evidence="4 5">
    <name type="scientific">Trichomonas vaginalis (strain ATCC PRA-98 / G3)</name>
    <dbReference type="NCBI Taxonomy" id="412133"/>
    <lineage>
        <taxon>Eukaryota</taxon>
        <taxon>Metamonada</taxon>
        <taxon>Parabasalia</taxon>
        <taxon>Trichomonadida</taxon>
        <taxon>Trichomonadidae</taxon>
        <taxon>Trichomonas</taxon>
    </lineage>
</organism>
<evidence type="ECO:0000256" key="3">
    <source>
        <dbReference type="RuleBase" id="RU003322"/>
    </source>
</evidence>
<dbReference type="RefSeq" id="XP_001321719.1">
    <property type="nucleotide sequence ID" value="XM_001321684.1"/>
</dbReference>
<evidence type="ECO:0000313" key="4">
    <source>
        <dbReference type="EMBL" id="EAY09496.1"/>
    </source>
</evidence>
<dbReference type="GO" id="GO:0042026">
    <property type="term" value="P:protein refolding"/>
    <property type="evidence" value="ECO:0000318"/>
    <property type="project" value="GO_Central"/>
</dbReference>
<dbReference type="PRINTS" id="PR00301">
    <property type="entry name" value="HEATSHOCK70"/>
</dbReference>
<dbReference type="SUPFAM" id="SSF100920">
    <property type="entry name" value="Heat shock protein 70kD (HSP70), peptide-binding domain"/>
    <property type="match status" value="1"/>
</dbReference>
<dbReference type="Gene3D" id="2.60.34.10">
    <property type="entry name" value="Substrate Binding Domain Of DNAk, Chain A, domain 1"/>
    <property type="match status" value="1"/>
</dbReference>
<dbReference type="Proteomes" id="UP000001542">
    <property type="component" value="Unassembled WGS sequence"/>
</dbReference>
<evidence type="ECO:0000313" key="5">
    <source>
        <dbReference type="Proteomes" id="UP000001542"/>
    </source>
</evidence>
<dbReference type="KEGG" id="tva:4767418"/>
<dbReference type="GO" id="GO:0044183">
    <property type="term" value="F:protein folding chaperone"/>
    <property type="evidence" value="ECO:0000318"/>
    <property type="project" value="GO_Central"/>
</dbReference>
<dbReference type="PROSITE" id="PS01036">
    <property type="entry name" value="HSP70_3"/>
    <property type="match status" value="1"/>
</dbReference>
<dbReference type="InterPro" id="IPR018181">
    <property type="entry name" value="Heat_shock_70_CS"/>
</dbReference>
<dbReference type="Gene3D" id="3.90.640.10">
    <property type="entry name" value="Actin, Chain A, domain 4"/>
    <property type="match status" value="1"/>
</dbReference>
<reference evidence="4" key="1">
    <citation type="submission" date="2006-10" db="EMBL/GenBank/DDBJ databases">
        <authorList>
            <person name="Amadeo P."/>
            <person name="Zhao Q."/>
            <person name="Wortman J."/>
            <person name="Fraser-Liggett C."/>
            <person name="Carlton J."/>
        </authorList>
    </citation>
    <scope>NUCLEOTIDE SEQUENCE</scope>
    <source>
        <strain evidence="4">G3</strain>
    </source>
</reference>